<reference evidence="6" key="1">
    <citation type="journal article" date="2014" name="Int. J. Syst. Evol. Microbiol.">
        <title>Complete genome sequence of Corynebacterium casei LMG S-19264T (=DSM 44701T), isolated from a smear-ripened cheese.</title>
        <authorList>
            <consortium name="US DOE Joint Genome Institute (JGI-PGF)"/>
            <person name="Walter F."/>
            <person name="Albersmeier A."/>
            <person name="Kalinowski J."/>
            <person name="Ruckert C."/>
        </authorList>
    </citation>
    <scope>NUCLEOTIDE SEQUENCE</scope>
    <source>
        <strain evidence="6">CGMCC 4.7308</strain>
    </source>
</reference>
<keyword evidence="3" id="KW-0805">Transcription regulation</keyword>
<dbReference type="InterPro" id="IPR005561">
    <property type="entry name" value="ANTAR"/>
</dbReference>
<dbReference type="SMART" id="SM01012">
    <property type="entry name" value="ANTAR"/>
    <property type="match status" value="1"/>
</dbReference>
<dbReference type="SUPFAM" id="SSF55781">
    <property type="entry name" value="GAF domain-like"/>
    <property type="match status" value="1"/>
</dbReference>
<feature type="domain" description="ANTAR" evidence="5">
    <location>
        <begin position="163"/>
        <end position="224"/>
    </location>
</feature>
<dbReference type="Gene3D" id="1.10.10.10">
    <property type="entry name" value="Winged helix-like DNA-binding domain superfamily/Winged helix DNA-binding domain"/>
    <property type="match status" value="1"/>
</dbReference>
<evidence type="ECO:0000313" key="7">
    <source>
        <dbReference type="Proteomes" id="UP000655208"/>
    </source>
</evidence>
<dbReference type="InterPro" id="IPR036388">
    <property type="entry name" value="WH-like_DNA-bd_sf"/>
</dbReference>
<protein>
    <submittedName>
        <fullName evidence="6">Transcriptional regulator</fullName>
    </submittedName>
</protein>
<evidence type="ECO:0000259" key="5">
    <source>
        <dbReference type="PROSITE" id="PS50921"/>
    </source>
</evidence>
<dbReference type="SUPFAM" id="SSF52172">
    <property type="entry name" value="CheY-like"/>
    <property type="match status" value="1"/>
</dbReference>
<keyword evidence="4" id="KW-0804">Transcription</keyword>
<evidence type="ECO:0000256" key="1">
    <source>
        <dbReference type="ARBA" id="ARBA00022679"/>
    </source>
</evidence>
<dbReference type="EMBL" id="BMNA01000012">
    <property type="protein sequence ID" value="GGM13738.1"/>
    <property type="molecule type" value="Genomic_DNA"/>
</dbReference>
<dbReference type="AlphaFoldDB" id="A0A917T8Z2"/>
<keyword evidence="7" id="KW-1185">Reference proteome</keyword>
<dbReference type="PIRSF" id="PIRSF036625">
    <property type="entry name" value="GAF_ANTAR"/>
    <property type="match status" value="1"/>
</dbReference>
<evidence type="ECO:0000256" key="4">
    <source>
        <dbReference type="ARBA" id="ARBA00023163"/>
    </source>
</evidence>
<accession>A0A917T8Z2</accession>
<dbReference type="Gene3D" id="3.30.450.40">
    <property type="match status" value="1"/>
</dbReference>
<reference evidence="6" key="2">
    <citation type="submission" date="2020-09" db="EMBL/GenBank/DDBJ databases">
        <authorList>
            <person name="Sun Q."/>
            <person name="Zhou Y."/>
        </authorList>
    </citation>
    <scope>NUCLEOTIDE SEQUENCE</scope>
    <source>
        <strain evidence="6">CGMCC 4.7308</strain>
    </source>
</reference>
<dbReference type="Pfam" id="PF03861">
    <property type="entry name" value="ANTAR"/>
    <property type="match status" value="1"/>
</dbReference>
<sequence length="232" mass="24693">MADLTALHEELARVVVVGRDLSVVLTEITGIARRAMPGAEATSITLVRGDDAHTAAFDGQLAIDADELQYERGHGPCLDAGRAGQIFVVDDMRTEQRWPDYARHTAAIGVRSSLSVPLPFQDAVIGAVNNYATRPEAFGDTDVEFGQEVASWVALAVGHARLGVQAGQDLAGMRAAMASRAVIEQAKGILMERNGITADEAFTVLTRASQRANTKLRDVARQLVSTGTLPGT</sequence>
<dbReference type="PROSITE" id="PS50921">
    <property type="entry name" value="ANTAR"/>
    <property type="match status" value="1"/>
</dbReference>
<dbReference type="InterPro" id="IPR011006">
    <property type="entry name" value="CheY-like_superfamily"/>
</dbReference>
<gene>
    <name evidence="6" type="ORF">GCM10011594_37020</name>
</gene>
<evidence type="ECO:0000256" key="3">
    <source>
        <dbReference type="ARBA" id="ARBA00023015"/>
    </source>
</evidence>
<dbReference type="InterPro" id="IPR012074">
    <property type="entry name" value="GAF_ANTAR"/>
</dbReference>
<evidence type="ECO:0000256" key="2">
    <source>
        <dbReference type="ARBA" id="ARBA00022777"/>
    </source>
</evidence>
<comment type="caution">
    <text evidence="6">The sequence shown here is derived from an EMBL/GenBank/DDBJ whole genome shotgun (WGS) entry which is preliminary data.</text>
</comment>
<proteinExistence type="predicted"/>
<dbReference type="Proteomes" id="UP000655208">
    <property type="component" value="Unassembled WGS sequence"/>
</dbReference>
<dbReference type="InterPro" id="IPR029016">
    <property type="entry name" value="GAF-like_dom_sf"/>
</dbReference>
<organism evidence="6 7">
    <name type="scientific">Nakamurella endophytica</name>
    <dbReference type="NCBI Taxonomy" id="1748367"/>
    <lineage>
        <taxon>Bacteria</taxon>
        <taxon>Bacillati</taxon>
        <taxon>Actinomycetota</taxon>
        <taxon>Actinomycetes</taxon>
        <taxon>Nakamurellales</taxon>
        <taxon>Nakamurellaceae</taxon>
        <taxon>Nakamurella</taxon>
    </lineage>
</organism>
<evidence type="ECO:0000313" key="6">
    <source>
        <dbReference type="EMBL" id="GGM13738.1"/>
    </source>
</evidence>
<dbReference type="GO" id="GO:0016301">
    <property type="term" value="F:kinase activity"/>
    <property type="evidence" value="ECO:0007669"/>
    <property type="project" value="UniProtKB-KW"/>
</dbReference>
<dbReference type="Pfam" id="PF13185">
    <property type="entry name" value="GAF_2"/>
    <property type="match status" value="1"/>
</dbReference>
<dbReference type="SMART" id="SM00065">
    <property type="entry name" value="GAF"/>
    <property type="match status" value="1"/>
</dbReference>
<keyword evidence="1" id="KW-0808">Transferase</keyword>
<keyword evidence="2" id="KW-0418">Kinase</keyword>
<dbReference type="InterPro" id="IPR003018">
    <property type="entry name" value="GAF"/>
</dbReference>
<dbReference type="GO" id="GO:0003723">
    <property type="term" value="F:RNA binding"/>
    <property type="evidence" value="ECO:0007669"/>
    <property type="project" value="InterPro"/>
</dbReference>
<name>A0A917T8Z2_9ACTN</name>